<name>A0A915JX49_ROMCU</name>
<keyword evidence="1" id="KW-1185">Reference proteome</keyword>
<reference evidence="2" key="1">
    <citation type="submission" date="2022-11" db="UniProtKB">
        <authorList>
            <consortium name="WormBaseParasite"/>
        </authorList>
    </citation>
    <scope>IDENTIFICATION</scope>
</reference>
<evidence type="ECO:0000313" key="2">
    <source>
        <dbReference type="WBParaSite" id="nRc.2.0.1.t30297-RA"/>
    </source>
</evidence>
<proteinExistence type="predicted"/>
<accession>A0A915JX49</accession>
<evidence type="ECO:0000313" key="1">
    <source>
        <dbReference type="Proteomes" id="UP000887565"/>
    </source>
</evidence>
<organism evidence="1 2">
    <name type="scientific">Romanomermis culicivorax</name>
    <name type="common">Nematode worm</name>
    <dbReference type="NCBI Taxonomy" id="13658"/>
    <lineage>
        <taxon>Eukaryota</taxon>
        <taxon>Metazoa</taxon>
        <taxon>Ecdysozoa</taxon>
        <taxon>Nematoda</taxon>
        <taxon>Enoplea</taxon>
        <taxon>Dorylaimia</taxon>
        <taxon>Mermithida</taxon>
        <taxon>Mermithoidea</taxon>
        <taxon>Mermithidae</taxon>
        <taxon>Romanomermis</taxon>
    </lineage>
</organism>
<dbReference type="AlphaFoldDB" id="A0A915JX49"/>
<dbReference type="WBParaSite" id="nRc.2.0.1.t30297-RA">
    <property type="protein sequence ID" value="nRc.2.0.1.t30297-RA"/>
    <property type="gene ID" value="nRc.2.0.1.g30297"/>
</dbReference>
<protein>
    <submittedName>
        <fullName evidence="2">Uncharacterized protein</fullName>
    </submittedName>
</protein>
<sequence>MNLSTGTGTSSVPVPWYWYRYRITCTFFFLPRDFLTFQFEKIEYTAIVEVLQEIHYCLQG</sequence>
<dbReference type="Proteomes" id="UP000887565">
    <property type="component" value="Unplaced"/>
</dbReference>